<accession>A0A7Z0D8M8</accession>
<dbReference type="Pfam" id="PF01497">
    <property type="entry name" value="Peripla_BP_2"/>
    <property type="match status" value="1"/>
</dbReference>
<feature type="signal peptide" evidence="5">
    <location>
        <begin position="1"/>
        <end position="37"/>
    </location>
</feature>
<organism evidence="7 8">
    <name type="scientific">Naumannella cuiyingiana</name>
    <dbReference type="NCBI Taxonomy" id="1347891"/>
    <lineage>
        <taxon>Bacteria</taxon>
        <taxon>Bacillati</taxon>
        <taxon>Actinomycetota</taxon>
        <taxon>Actinomycetes</taxon>
        <taxon>Propionibacteriales</taxon>
        <taxon>Propionibacteriaceae</taxon>
        <taxon>Naumannella</taxon>
    </lineage>
</organism>
<keyword evidence="8" id="KW-1185">Reference proteome</keyword>
<evidence type="ECO:0000256" key="3">
    <source>
        <dbReference type="ARBA" id="ARBA00022448"/>
    </source>
</evidence>
<dbReference type="InterPro" id="IPR051313">
    <property type="entry name" value="Bact_iron-sidero_bind"/>
</dbReference>
<keyword evidence="4 5" id="KW-0732">Signal</keyword>
<evidence type="ECO:0000313" key="7">
    <source>
        <dbReference type="EMBL" id="NYI70991.1"/>
    </source>
</evidence>
<evidence type="ECO:0000256" key="5">
    <source>
        <dbReference type="SAM" id="SignalP"/>
    </source>
</evidence>
<dbReference type="InterPro" id="IPR002491">
    <property type="entry name" value="ABC_transptr_periplasmic_BD"/>
</dbReference>
<dbReference type="GO" id="GO:1901678">
    <property type="term" value="P:iron coordination entity transport"/>
    <property type="evidence" value="ECO:0007669"/>
    <property type="project" value="UniProtKB-ARBA"/>
</dbReference>
<proteinExistence type="inferred from homology"/>
<dbReference type="GO" id="GO:0030288">
    <property type="term" value="C:outer membrane-bounded periplasmic space"/>
    <property type="evidence" value="ECO:0007669"/>
    <property type="project" value="TreeGrafter"/>
</dbReference>
<feature type="chain" id="PRO_5030628731" evidence="5">
    <location>
        <begin position="38"/>
        <end position="337"/>
    </location>
</feature>
<dbReference type="Proteomes" id="UP000527616">
    <property type="component" value="Unassembled WGS sequence"/>
</dbReference>
<dbReference type="PANTHER" id="PTHR30532:SF24">
    <property type="entry name" value="FERRIC ENTEROBACTIN-BINDING PERIPLASMIC PROTEIN FEPB"/>
    <property type="match status" value="1"/>
</dbReference>
<gene>
    <name evidence="7" type="ORF">GGQ54_001551</name>
</gene>
<dbReference type="SUPFAM" id="SSF53807">
    <property type="entry name" value="Helical backbone' metal receptor"/>
    <property type="match status" value="1"/>
</dbReference>
<evidence type="ECO:0000256" key="2">
    <source>
        <dbReference type="ARBA" id="ARBA00008814"/>
    </source>
</evidence>
<name>A0A7Z0D8M8_9ACTN</name>
<dbReference type="PROSITE" id="PS50983">
    <property type="entry name" value="FE_B12_PBP"/>
    <property type="match status" value="1"/>
</dbReference>
<comment type="similarity">
    <text evidence="2">Belongs to the bacterial solute-binding protein 8 family.</text>
</comment>
<keyword evidence="3" id="KW-0813">Transport</keyword>
<dbReference type="PANTHER" id="PTHR30532">
    <property type="entry name" value="IRON III DICITRATE-BINDING PERIPLASMIC PROTEIN"/>
    <property type="match status" value="1"/>
</dbReference>
<dbReference type="PROSITE" id="PS51318">
    <property type="entry name" value="TAT"/>
    <property type="match status" value="1"/>
</dbReference>
<evidence type="ECO:0000256" key="1">
    <source>
        <dbReference type="ARBA" id="ARBA00004196"/>
    </source>
</evidence>
<comment type="caution">
    <text evidence="7">The sequence shown here is derived from an EMBL/GenBank/DDBJ whole genome shotgun (WGS) entry which is preliminary data.</text>
</comment>
<dbReference type="Gene3D" id="3.40.50.1980">
    <property type="entry name" value="Nitrogenase molybdenum iron protein domain"/>
    <property type="match status" value="2"/>
</dbReference>
<protein>
    <submittedName>
        <fullName evidence="7">Iron complex transport system substrate-binding protein</fullName>
    </submittedName>
</protein>
<dbReference type="EMBL" id="JACBZS010000001">
    <property type="protein sequence ID" value="NYI70991.1"/>
    <property type="molecule type" value="Genomic_DNA"/>
</dbReference>
<reference evidence="7 8" key="1">
    <citation type="submission" date="2020-07" db="EMBL/GenBank/DDBJ databases">
        <title>Sequencing the genomes of 1000 actinobacteria strains.</title>
        <authorList>
            <person name="Klenk H.-P."/>
        </authorList>
    </citation>
    <scope>NUCLEOTIDE SEQUENCE [LARGE SCALE GENOMIC DNA]</scope>
    <source>
        <strain evidence="7 8">DSM 103164</strain>
    </source>
</reference>
<evidence type="ECO:0000313" key="8">
    <source>
        <dbReference type="Proteomes" id="UP000527616"/>
    </source>
</evidence>
<dbReference type="AlphaFoldDB" id="A0A7Z0D8M8"/>
<sequence>MSSMTSAARRSFSARGAATAFAAALLALATACGVAPAAPLAPGTDATRTVATIKGEVQVPVRPQRIVVLNHALAGYLFHLDQPVAAVVPEFTDTEGVAAPAWADQAAAAGTVFLPWPADGFNLEAIAAQRPDLIIAGGLGFPFAQAEQVYDQLSAIAPTVLVPKTLQTWQQQLSFLAGDVFAAPQRYDELRAAYDARVAEVAAAITPPSKPSTVISRASSGKVYVLMDDAGLITLLTELGFEPAPLAQRNGAVPYTPGGDMFEVSPENAGVVLDPATIFVVPFDDPKQTVAALAKDPVLGRLPAFRNGSAFDLPQSALRADYDDTMELIDTIEQRFG</sequence>
<comment type="subcellular location">
    <subcellularLocation>
        <location evidence="1">Cell envelope</location>
    </subcellularLocation>
</comment>
<evidence type="ECO:0000259" key="6">
    <source>
        <dbReference type="PROSITE" id="PS50983"/>
    </source>
</evidence>
<evidence type="ECO:0000256" key="4">
    <source>
        <dbReference type="ARBA" id="ARBA00022729"/>
    </source>
</evidence>
<dbReference type="InterPro" id="IPR006311">
    <property type="entry name" value="TAT_signal"/>
</dbReference>
<dbReference type="RefSeq" id="WP_218843769.1">
    <property type="nucleotide sequence ID" value="NZ_JACBZS010000001.1"/>
</dbReference>
<feature type="domain" description="Fe/B12 periplasmic-binding" evidence="6">
    <location>
        <begin position="65"/>
        <end position="337"/>
    </location>
</feature>